<dbReference type="EC" id="1.2.4.1" evidence="3 8"/>
<evidence type="ECO:0000313" key="11">
    <source>
        <dbReference type="Proteomes" id="UP000033961"/>
    </source>
</evidence>
<dbReference type="SUPFAM" id="SSF52518">
    <property type="entry name" value="Thiamin diphosphate-binding fold (THDP-binding)"/>
    <property type="match status" value="1"/>
</dbReference>
<dbReference type="PANTHER" id="PTHR11516:SF60">
    <property type="entry name" value="PYRUVATE DEHYDROGENASE E1 COMPONENT SUBUNIT ALPHA"/>
    <property type="match status" value="1"/>
</dbReference>
<dbReference type="InterPro" id="IPR029061">
    <property type="entry name" value="THDP-binding"/>
</dbReference>
<dbReference type="AlphaFoldDB" id="A0A2P1QT28"/>
<dbReference type="PANTHER" id="PTHR11516">
    <property type="entry name" value="PYRUVATE DEHYDROGENASE E1 COMPONENT, ALPHA SUBUNIT BACTERIAL AND ORGANELLAR"/>
    <property type="match status" value="1"/>
</dbReference>
<dbReference type="GO" id="GO:0006086">
    <property type="term" value="P:pyruvate decarboxylation to acetyl-CoA"/>
    <property type="evidence" value="ECO:0007669"/>
    <property type="project" value="InterPro"/>
</dbReference>
<evidence type="ECO:0000313" key="10">
    <source>
        <dbReference type="EMBL" id="AVQ12059.1"/>
    </source>
</evidence>
<evidence type="ECO:0000256" key="7">
    <source>
        <dbReference type="ARBA" id="ARBA00023317"/>
    </source>
</evidence>
<keyword evidence="5 8" id="KW-0560">Oxidoreductase</keyword>
<evidence type="ECO:0000256" key="3">
    <source>
        <dbReference type="ARBA" id="ARBA00012281"/>
    </source>
</evidence>
<dbReference type="FunFam" id="3.40.50.970:FF:000013">
    <property type="entry name" value="Pyruvate dehydrogenase E1 component subunit alpha"/>
    <property type="match status" value="1"/>
</dbReference>
<keyword evidence="6 8" id="KW-0786">Thiamine pyrophosphate</keyword>
<evidence type="ECO:0000256" key="8">
    <source>
        <dbReference type="RuleBase" id="RU361139"/>
    </source>
</evidence>
<dbReference type="InterPro" id="IPR050642">
    <property type="entry name" value="PDH_E1_Alpha_Subunit"/>
</dbReference>
<evidence type="ECO:0000256" key="1">
    <source>
        <dbReference type="ARBA" id="ARBA00001964"/>
    </source>
</evidence>
<comment type="subunit">
    <text evidence="2 8">Heterodimer of an alpha and a beta chain.</text>
</comment>
<evidence type="ECO:0000256" key="2">
    <source>
        <dbReference type="ARBA" id="ARBA00011870"/>
    </source>
</evidence>
<evidence type="ECO:0000256" key="6">
    <source>
        <dbReference type="ARBA" id="ARBA00023052"/>
    </source>
</evidence>
<comment type="function">
    <text evidence="8">The pyruvate dehydrogenase complex catalyzes the overall conversion of pyruvate to acetyl-CoA and CO(2).</text>
</comment>
<comment type="catalytic activity">
    <reaction evidence="8">
        <text>N(6)-[(R)-lipoyl]-L-lysyl-[protein] + pyruvate + H(+) = N(6)-[(R)-S(8)-acetyldihydrolipoyl]-L-lysyl-[protein] + CO2</text>
        <dbReference type="Rhea" id="RHEA:19189"/>
        <dbReference type="Rhea" id="RHEA-COMP:10474"/>
        <dbReference type="Rhea" id="RHEA-COMP:10478"/>
        <dbReference type="ChEBI" id="CHEBI:15361"/>
        <dbReference type="ChEBI" id="CHEBI:15378"/>
        <dbReference type="ChEBI" id="CHEBI:16526"/>
        <dbReference type="ChEBI" id="CHEBI:83099"/>
        <dbReference type="ChEBI" id="CHEBI:83111"/>
        <dbReference type="EC" id="1.2.4.1"/>
    </reaction>
</comment>
<dbReference type="CDD" id="cd02000">
    <property type="entry name" value="TPP_E1_PDC_ADC_BCADC"/>
    <property type="match status" value="1"/>
</dbReference>
<gene>
    <name evidence="8" type="primary">pdhA</name>
    <name evidence="10" type="ORF">XB16_1729</name>
</gene>
<sequence>MKVRFLFYEKKFLSDPTFWNFFQVETKSVCISRFSEDTLRLFSKPNFMINHSKTKKETLDLFELYKQMLLIRRFEEGAAKSYSTGKIGGFCHLYIGQEAVGVGSIAALKEQDYIVSTYRDHGHALARGLDPKALMAELFGKKTGISKGYGGSMHFFDKNKRFMGGHGIVGGHISLAAGIAYASKYKNEDSVTICFFGEGAANIGSFHEGMNLAAIWKLPLVMICENNHYAMGTPEYRALSVKDVSVRAGAYDIARDHIEGDEVRKVRDHVSVAVERARRGEGPTLMEISTYRFRGHSMSDPAKYRTKEELDRYKKSDPLLKAKDDLLRSEWKEEELEKLDIDIQTQVEESIRFADQSEEPPLGWLYKNVYAEDV</sequence>
<dbReference type="InterPro" id="IPR017597">
    <property type="entry name" value="Pyrv_DH_E1_asu_subgrp-y"/>
</dbReference>
<dbReference type="InterPro" id="IPR001017">
    <property type="entry name" value="DH_E1"/>
</dbReference>
<evidence type="ECO:0000256" key="5">
    <source>
        <dbReference type="ARBA" id="ARBA00023002"/>
    </source>
</evidence>
<feature type="domain" description="Dehydrogenase E1 component" evidence="9">
    <location>
        <begin position="67"/>
        <end position="360"/>
    </location>
</feature>
<dbReference type="NCBIfam" id="TIGR03182">
    <property type="entry name" value="PDH_E1_alph_y"/>
    <property type="match status" value="1"/>
</dbReference>
<evidence type="ECO:0000259" key="9">
    <source>
        <dbReference type="Pfam" id="PF00676"/>
    </source>
</evidence>
<keyword evidence="7 8" id="KW-0670">Pyruvate</keyword>
<dbReference type="Pfam" id="PF00676">
    <property type="entry name" value="E1_dh"/>
    <property type="match status" value="1"/>
</dbReference>
<dbReference type="GO" id="GO:0004739">
    <property type="term" value="F:pyruvate dehydrogenase (acetyl-transferring) activity"/>
    <property type="evidence" value="ECO:0007669"/>
    <property type="project" value="UniProtKB-UniRule"/>
</dbReference>
<accession>A0A2P1QT28</accession>
<proteinExistence type="predicted"/>
<dbReference type="Proteomes" id="UP000033961">
    <property type="component" value="Chromosome I"/>
</dbReference>
<dbReference type="EMBL" id="CP027843">
    <property type="protein sequence ID" value="AVQ12059.1"/>
    <property type="molecule type" value="Genomic_DNA"/>
</dbReference>
<dbReference type="Gene3D" id="3.40.50.970">
    <property type="match status" value="1"/>
</dbReference>
<organism evidence="10 11">
    <name type="scientific">Leptospira santarosai</name>
    <dbReference type="NCBI Taxonomy" id="28183"/>
    <lineage>
        <taxon>Bacteria</taxon>
        <taxon>Pseudomonadati</taxon>
        <taxon>Spirochaetota</taxon>
        <taxon>Spirochaetia</taxon>
        <taxon>Leptospirales</taxon>
        <taxon>Leptospiraceae</taxon>
        <taxon>Leptospira</taxon>
    </lineage>
</organism>
<protein>
    <recommendedName>
        <fullName evidence="4 8">Pyruvate dehydrogenase E1 component subunit alpha</fullName>
        <ecNumber evidence="3 8">1.2.4.1</ecNumber>
    </recommendedName>
</protein>
<comment type="cofactor">
    <cofactor evidence="1 8">
        <name>thiamine diphosphate</name>
        <dbReference type="ChEBI" id="CHEBI:58937"/>
    </cofactor>
</comment>
<reference evidence="10 11" key="1">
    <citation type="journal article" date="2015" name="Genome Announc.">
        <title>Draft Genome Sequences of Leptospira santarosai Strains U160, U164, and U233, Isolated from Asymptomatic Cattle.</title>
        <authorList>
            <person name="Kremer F.S."/>
            <person name="Eslabao M.R."/>
            <person name="Provisor M."/>
            <person name="Woloski R.D."/>
            <person name="Ramires O.V."/>
            <person name="Moreno L.Z."/>
            <person name="Moreno A.M."/>
            <person name="Hamond C."/>
            <person name="Lilenbaum W."/>
            <person name="Dellagostin O.A."/>
        </authorList>
    </citation>
    <scope>NUCLEOTIDE SEQUENCE [LARGE SCALE GENOMIC DNA]</scope>
    <source>
        <strain evidence="10 11">U160</strain>
    </source>
</reference>
<evidence type="ECO:0000256" key="4">
    <source>
        <dbReference type="ARBA" id="ARBA00014159"/>
    </source>
</evidence>
<name>A0A2P1QT28_9LEPT</name>